<dbReference type="Proteomes" id="UP001597145">
    <property type="component" value="Unassembled WGS sequence"/>
</dbReference>
<dbReference type="RefSeq" id="WP_343984851.1">
    <property type="nucleotide sequence ID" value="NZ_BAAAJG010000025.1"/>
</dbReference>
<comment type="caution">
    <text evidence="1">The sequence shown here is derived from an EMBL/GenBank/DDBJ whole genome shotgun (WGS) entry which is preliminary data.</text>
</comment>
<reference evidence="2" key="1">
    <citation type="journal article" date="2019" name="Int. J. Syst. Evol. Microbiol.">
        <title>The Global Catalogue of Microorganisms (GCM) 10K type strain sequencing project: providing services to taxonomists for standard genome sequencing and annotation.</title>
        <authorList>
            <consortium name="The Broad Institute Genomics Platform"/>
            <consortium name="The Broad Institute Genome Sequencing Center for Infectious Disease"/>
            <person name="Wu L."/>
            <person name="Ma J."/>
        </authorList>
    </citation>
    <scope>NUCLEOTIDE SEQUENCE [LARGE SCALE GENOMIC DNA]</scope>
    <source>
        <strain evidence="2">JCM 12165</strain>
    </source>
</reference>
<keyword evidence="2" id="KW-1185">Reference proteome</keyword>
<organism evidence="1 2">
    <name type="scientific">Pseudonocardia aurantiaca</name>
    <dbReference type="NCBI Taxonomy" id="75290"/>
    <lineage>
        <taxon>Bacteria</taxon>
        <taxon>Bacillati</taxon>
        <taxon>Actinomycetota</taxon>
        <taxon>Actinomycetes</taxon>
        <taxon>Pseudonocardiales</taxon>
        <taxon>Pseudonocardiaceae</taxon>
        <taxon>Pseudonocardia</taxon>
    </lineage>
</organism>
<evidence type="ECO:0000313" key="2">
    <source>
        <dbReference type="Proteomes" id="UP001597145"/>
    </source>
</evidence>
<proteinExistence type="predicted"/>
<protein>
    <submittedName>
        <fullName evidence="1">YdeI family protein</fullName>
    </submittedName>
</protein>
<dbReference type="Pfam" id="PF13376">
    <property type="entry name" value="OmdA"/>
    <property type="match status" value="1"/>
</dbReference>
<dbReference type="EMBL" id="JBHUCP010000003">
    <property type="protein sequence ID" value="MFD1528919.1"/>
    <property type="molecule type" value="Genomic_DNA"/>
</dbReference>
<accession>A0ABW4FFB0</accession>
<evidence type="ECO:0000313" key="1">
    <source>
        <dbReference type="EMBL" id="MFD1528919.1"/>
    </source>
</evidence>
<gene>
    <name evidence="1" type="ORF">ACFSCY_05655</name>
</gene>
<name>A0ABW4FFB0_9PSEU</name>
<sequence length="189" mass="21418">MTTTGVRTFQAVDRGQWRAWLQDNFQTADEIWLVIHHTGSGTPSIRQHEAVEEALCFGWIDSLARKHDAHSWRQRFTPRNPRGAWSNVNRELVERLTAEGLMTPHGQAVVDEAKRTGTWSVLADAQNGVVPDDLREQLAADPAAADAFDAFSRSAKRAILEWIATAKRPETRRRRIARTVERAAQNMRP</sequence>